<comment type="caution">
    <text evidence="7">The sequence shown here is derived from an EMBL/GenBank/DDBJ whole genome shotgun (WGS) entry which is preliminary data.</text>
</comment>
<feature type="domain" description="Zn(2)-C6 fungal-type" evidence="6">
    <location>
        <begin position="342"/>
        <end position="375"/>
    </location>
</feature>
<dbReference type="GO" id="GO:0006351">
    <property type="term" value="P:DNA-templated transcription"/>
    <property type="evidence" value="ECO:0007669"/>
    <property type="project" value="InterPro"/>
</dbReference>
<dbReference type="InterPro" id="IPR036864">
    <property type="entry name" value="Zn2-C6_fun-type_DNA-bd_sf"/>
</dbReference>
<dbReference type="PROSITE" id="PS50048">
    <property type="entry name" value="ZN2_CY6_FUNGAL_2"/>
    <property type="match status" value="1"/>
</dbReference>
<gene>
    <name evidence="7" type="ORF">NLU13_5949</name>
</gene>
<name>A0AA39GHD3_SARSR</name>
<dbReference type="Gene3D" id="4.10.240.10">
    <property type="entry name" value="Zn(2)-C6 fungal-type DNA-binding domain"/>
    <property type="match status" value="1"/>
</dbReference>
<dbReference type="InterPro" id="IPR001138">
    <property type="entry name" value="Zn2Cys6_DnaBD"/>
</dbReference>
<dbReference type="GO" id="GO:0001080">
    <property type="term" value="P:nitrogen catabolite activation of transcription from RNA polymerase II promoter"/>
    <property type="evidence" value="ECO:0007669"/>
    <property type="project" value="TreeGrafter"/>
</dbReference>
<evidence type="ECO:0000259" key="6">
    <source>
        <dbReference type="PROSITE" id="PS50048"/>
    </source>
</evidence>
<keyword evidence="1" id="KW-0479">Metal-binding</keyword>
<evidence type="ECO:0000256" key="4">
    <source>
        <dbReference type="SAM" id="MobiDB-lite"/>
    </source>
</evidence>
<dbReference type="CDD" id="cd00067">
    <property type="entry name" value="GAL4"/>
    <property type="match status" value="1"/>
</dbReference>
<dbReference type="InterPro" id="IPR015942">
    <property type="entry name" value="Asp/Glu/hydantoin_racemase"/>
</dbReference>
<dbReference type="PANTHER" id="PTHR31668">
    <property type="entry name" value="GLUCOSE TRANSPORT TRANSCRIPTION REGULATOR RGT1-RELATED-RELATED"/>
    <property type="match status" value="1"/>
</dbReference>
<protein>
    <recommendedName>
        <fullName evidence="6">Zn(2)-C6 fungal-type domain-containing protein</fullName>
    </recommendedName>
</protein>
<evidence type="ECO:0000256" key="1">
    <source>
        <dbReference type="ARBA" id="ARBA00022723"/>
    </source>
</evidence>
<keyword evidence="8" id="KW-1185">Reference proteome</keyword>
<dbReference type="SMART" id="SM00066">
    <property type="entry name" value="GAL4"/>
    <property type="match status" value="1"/>
</dbReference>
<dbReference type="GO" id="GO:0003677">
    <property type="term" value="F:DNA binding"/>
    <property type="evidence" value="ECO:0007669"/>
    <property type="project" value="InterPro"/>
</dbReference>
<dbReference type="GO" id="GO:0005634">
    <property type="term" value="C:nucleus"/>
    <property type="evidence" value="ECO:0007669"/>
    <property type="project" value="TreeGrafter"/>
</dbReference>
<feature type="transmembrane region" description="Helical" evidence="5">
    <location>
        <begin position="862"/>
        <end position="884"/>
    </location>
</feature>
<dbReference type="InterPro" id="IPR053714">
    <property type="entry name" value="Iso_Racemase_Enz_sf"/>
</dbReference>
<dbReference type="PANTHER" id="PTHR31668:SF4">
    <property type="entry name" value="TRANSCRIPTIONAL ACTIVATOR PROTEIN DAL81"/>
    <property type="match status" value="1"/>
</dbReference>
<keyword evidence="5" id="KW-0812">Transmembrane</keyword>
<dbReference type="Pfam" id="PF01177">
    <property type="entry name" value="Asp_Glu_race"/>
    <property type="match status" value="1"/>
</dbReference>
<dbReference type="Pfam" id="PF00172">
    <property type="entry name" value="Zn_clus"/>
    <property type="match status" value="1"/>
</dbReference>
<dbReference type="PROSITE" id="PS00463">
    <property type="entry name" value="ZN2_CY6_FUNGAL_1"/>
    <property type="match status" value="1"/>
</dbReference>
<dbReference type="SUPFAM" id="SSF57701">
    <property type="entry name" value="Zn2/Cys6 DNA-binding domain"/>
    <property type="match status" value="1"/>
</dbReference>
<comment type="similarity">
    <text evidence="3">Belongs to the HyuE racemase family.</text>
</comment>
<dbReference type="EMBL" id="JAPDFR010000005">
    <property type="protein sequence ID" value="KAK0386112.1"/>
    <property type="molecule type" value="Genomic_DNA"/>
</dbReference>
<sequence>MAVDQLPPPCRRVLVINPNTSTTLTDSFQPILSALQLSQNVQLSYWTCPPGGPAMIKSQADMHDSAALCLPLLLRLAPDFDGFLAACYADHPVVRLLQSQVGSKPVVCIFHASIYAALQLAGPSSTAQFGIITTAPVYEALLSSAVDMILRSNKQALARFGGVAASGIGLADLRLDHLGKLRQAEAAREKVIAATQDMLRSRQDVQILCMGGVILAGMEPWVHEACKAEGRPEVQVLDQLAAGMLTLDALLGDTPLQTVNYGQALSRWIASLHLGPASFHDRVIIFGWQFIDVAHGFAWMIVGSCSASTATLEPSLCPAPHCLADRPLHMATVAPRLRDLRPCDNCRQRKIRCLFASDDAVNCVLCQSRSTTCTYVREPPRKKRAVVSKDQNHDKASSTSPRARHHPPASQSISSAAGVTKPRRKPNNDAQSSVLRDYSQLPGQSLLKETLGHQNRQSSAVVGATADFDICLTKTLSWDERGAFAGFRAPQVLRRANATTHFFLRPDTQEEMDAELANLDAIENFVAPHGPELVKIYFRIVHPTFPILHKNVFLEKHGRSYRELTPIGLGAVYVLAMNWWSYSQALSSIPKPDATELEARVLRMLVDVHRRPKISDLQGGLVLMQSPNVDSWAMTGHLVAMAQNLGINADCTDWQVPDWERGVRKRVAWALFMQDKWGALVYGRGSHIRSDDWDVTPLQSTDFPETAKDDDNEEGSAEIEKGKLTFLHMVSLTQIVSEILDNFFTLKAVRNPRTLQSVLEIAKPLQLQLKAWHASMPPSLSLDETVPMKLSSVGYLHLAYYTAEITLHRAILRCHNTTPSTPPYGQVEETTLRSITRRAADARFVSAVGFVKRLKAEHFQSFWYFSSSVSLAIIGTFATILCSITPSRAEKEVYVAKLAEYRWLLRLSANSAPFMQYAIGVLDACGQLLDEQLGALKEGTQQHVVVTGHGDDEPAFLPAGGDLSDGGEDVGDENDTLDDDAFATFLMDENMLISPREGGGDWFQDRLQDFDYGDVSSMYRTSTT</sequence>
<dbReference type="InterPro" id="IPR050797">
    <property type="entry name" value="Carb_Metab_Trans_Reg"/>
</dbReference>
<accession>A0AA39GHD3</accession>
<evidence type="ECO:0000313" key="7">
    <source>
        <dbReference type="EMBL" id="KAK0386112.1"/>
    </source>
</evidence>
<keyword evidence="5" id="KW-0472">Membrane</keyword>
<keyword evidence="2" id="KW-0539">Nucleus</keyword>
<evidence type="ECO:0000313" key="8">
    <source>
        <dbReference type="Proteomes" id="UP001175261"/>
    </source>
</evidence>
<dbReference type="Gene3D" id="3.40.50.12500">
    <property type="match status" value="1"/>
</dbReference>
<keyword evidence="5" id="KW-1133">Transmembrane helix</keyword>
<dbReference type="AlphaFoldDB" id="A0AA39GHD3"/>
<dbReference type="CDD" id="cd12148">
    <property type="entry name" value="fungal_TF_MHR"/>
    <property type="match status" value="1"/>
</dbReference>
<evidence type="ECO:0000256" key="5">
    <source>
        <dbReference type="SAM" id="Phobius"/>
    </source>
</evidence>
<dbReference type="GO" id="GO:0008270">
    <property type="term" value="F:zinc ion binding"/>
    <property type="evidence" value="ECO:0007669"/>
    <property type="project" value="InterPro"/>
</dbReference>
<dbReference type="Proteomes" id="UP001175261">
    <property type="component" value="Unassembled WGS sequence"/>
</dbReference>
<reference evidence="7" key="1">
    <citation type="submission" date="2022-10" db="EMBL/GenBank/DDBJ databases">
        <title>Determination and structural analysis of whole genome sequence of Sarocladium strictum F4-1.</title>
        <authorList>
            <person name="Hu L."/>
            <person name="Jiang Y."/>
        </authorList>
    </citation>
    <scope>NUCLEOTIDE SEQUENCE</scope>
    <source>
        <strain evidence="7">F4-1</strain>
    </source>
</reference>
<dbReference type="GO" id="GO:0047661">
    <property type="term" value="F:amino-acid racemase activity"/>
    <property type="evidence" value="ECO:0007669"/>
    <property type="project" value="InterPro"/>
</dbReference>
<evidence type="ECO:0000256" key="2">
    <source>
        <dbReference type="ARBA" id="ARBA00023242"/>
    </source>
</evidence>
<evidence type="ECO:0000256" key="3">
    <source>
        <dbReference type="ARBA" id="ARBA00038414"/>
    </source>
</evidence>
<dbReference type="Pfam" id="PF04082">
    <property type="entry name" value="Fungal_trans"/>
    <property type="match status" value="1"/>
</dbReference>
<feature type="region of interest" description="Disordered" evidence="4">
    <location>
        <begin position="381"/>
        <end position="435"/>
    </location>
</feature>
<dbReference type="InterPro" id="IPR007219">
    <property type="entry name" value="XnlR_reg_dom"/>
</dbReference>
<dbReference type="GO" id="GO:0000981">
    <property type="term" value="F:DNA-binding transcription factor activity, RNA polymerase II-specific"/>
    <property type="evidence" value="ECO:0007669"/>
    <property type="project" value="InterPro"/>
</dbReference>
<proteinExistence type="inferred from homology"/>
<organism evidence="7 8">
    <name type="scientific">Sarocladium strictum</name>
    <name type="common">Black bundle disease fungus</name>
    <name type="synonym">Acremonium strictum</name>
    <dbReference type="NCBI Taxonomy" id="5046"/>
    <lineage>
        <taxon>Eukaryota</taxon>
        <taxon>Fungi</taxon>
        <taxon>Dikarya</taxon>
        <taxon>Ascomycota</taxon>
        <taxon>Pezizomycotina</taxon>
        <taxon>Sordariomycetes</taxon>
        <taxon>Hypocreomycetidae</taxon>
        <taxon>Hypocreales</taxon>
        <taxon>Sarocladiaceae</taxon>
        <taxon>Sarocladium</taxon>
    </lineage>
</organism>
<dbReference type="SMART" id="SM00906">
    <property type="entry name" value="Fungal_trans"/>
    <property type="match status" value="1"/>
</dbReference>